<dbReference type="PANTHER" id="PTHR43004:SF6">
    <property type="entry name" value="FAD_NAD(P)-BINDING OXIDOREDUCTASE FAMILY PROTEIN"/>
    <property type="match status" value="1"/>
</dbReference>
<dbReference type="Gene3D" id="3.30.9.10">
    <property type="entry name" value="D-Amino Acid Oxidase, subunit A, domain 2"/>
    <property type="match status" value="1"/>
</dbReference>
<dbReference type="InterPro" id="IPR050641">
    <property type="entry name" value="RIFMO-like"/>
</dbReference>
<dbReference type="PANTHER" id="PTHR43004">
    <property type="entry name" value="TRK SYSTEM POTASSIUM UPTAKE PROTEIN"/>
    <property type="match status" value="1"/>
</dbReference>
<dbReference type="GO" id="GO:0005739">
    <property type="term" value="C:mitochondrion"/>
    <property type="evidence" value="ECO:0007669"/>
    <property type="project" value="TreeGrafter"/>
</dbReference>
<evidence type="ECO:0000259" key="3">
    <source>
        <dbReference type="Pfam" id="PF01494"/>
    </source>
</evidence>
<dbReference type="GO" id="GO:0016709">
    <property type="term" value="F:oxidoreductase activity, acting on paired donors, with incorporation or reduction of molecular oxygen, NAD(P)H as one donor, and incorporation of one atom of oxygen"/>
    <property type="evidence" value="ECO:0007669"/>
    <property type="project" value="UniProtKB-ARBA"/>
</dbReference>
<keyword evidence="1" id="KW-0285">Flavoprotein</keyword>
<dbReference type="GO" id="GO:0006744">
    <property type="term" value="P:ubiquinone biosynthetic process"/>
    <property type="evidence" value="ECO:0007669"/>
    <property type="project" value="TreeGrafter"/>
</dbReference>
<sequence length="195" mass="21620">MSKFVKRWVRPFFSSLQRIRGRRLSSLASSSAGLSKGGGGESGGGEIHVPVLIVGAGPVGLVLSLFLTKLGIKCAVIEKSIAFSQHPQAHFINNRSMELFCKLDGLADDIQRLQPPLDLWRKFVYCTSLSGTILGSVDHMQPQGCQGGNFVSQRWRSVGKKYLLQNPHWVRWFKEYSQEIDGYRNERGKGLAKAG</sequence>
<keyword evidence="4" id="KW-0503">Monooxygenase</keyword>
<dbReference type="Gene3D" id="3.50.50.60">
    <property type="entry name" value="FAD/NAD(P)-binding domain"/>
    <property type="match status" value="1"/>
</dbReference>
<evidence type="ECO:0000256" key="2">
    <source>
        <dbReference type="ARBA" id="ARBA00022827"/>
    </source>
</evidence>
<evidence type="ECO:0000256" key="1">
    <source>
        <dbReference type="ARBA" id="ARBA00022630"/>
    </source>
</evidence>
<evidence type="ECO:0000313" key="4">
    <source>
        <dbReference type="EMBL" id="JAT53411.1"/>
    </source>
</evidence>
<dbReference type="InterPro" id="IPR036188">
    <property type="entry name" value="FAD/NAD-bd_sf"/>
</dbReference>
<keyword evidence="4" id="KW-0560">Oxidoreductase</keyword>
<dbReference type="GO" id="GO:0071949">
    <property type="term" value="F:FAD binding"/>
    <property type="evidence" value="ECO:0007669"/>
    <property type="project" value="InterPro"/>
</dbReference>
<reference evidence="4" key="1">
    <citation type="submission" date="2015-07" db="EMBL/GenBank/DDBJ databases">
        <title>Transcriptome Assembly of Anthurium amnicola.</title>
        <authorList>
            <person name="Suzuki J."/>
        </authorList>
    </citation>
    <scope>NUCLEOTIDE SEQUENCE</scope>
</reference>
<keyword evidence="2" id="KW-0274">FAD</keyword>
<dbReference type="Pfam" id="PF01494">
    <property type="entry name" value="FAD_binding_3"/>
    <property type="match status" value="1"/>
</dbReference>
<organism evidence="4">
    <name type="scientific">Anthurium amnicola</name>
    <dbReference type="NCBI Taxonomy" id="1678845"/>
    <lineage>
        <taxon>Eukaryota</taxon>
        <taxon>Viridiplantae</taxon>
        <taxon>Streptophyta</taxon>
        <taxon>Embryophyta</taxon>
        <taxon>Tracheophyta</taxon>
        <taxon>Spermatophyta</taxon>
        <taxon>Magnoliopsida</taxon>
        <taxon>Liliopsida</taxon>
        <taxon>Araceae</taxon>
        <taxon>Pothoideae</taxon>
        <taxon>Potheae</taxon>
        <taxon>Anthurium</taxon>
    </lineage>
</organism>
<dbReference type="EMBL" id="GDJX01014525">
    <property type="protein sequence ID" value="JAT53411.1"/>
    <property type="molecule type" value="Transcribed_RNA"/>
</dbReference>
<dbReference type="AlphaFoldDB" id="A0A1D1YFL0"/>
<dbReference type="SUPFAM" id="SSF51905">
    <property type="entry name" value="FAD/NAD(P)-binding domain"/>
    <property type="match status" value="1"/>
</dbReference>
<feature type="domain" description="FAD-binding" evidence="3">
    <location>
        <begin position="49"/>
        <end position="132"/>
    </location>
</feature>
<proteinExistence type="predicted"/>
<name>A0A1D1YFL0_9ARAE</name>
<dbReference type="InterPro" id="IPR002938">
    <property type="entry name" value="FAD-bd"/>
</dbReference>
<protein>
    <submittedName>
        <fullName evidence="4">2,4-dichlorophenol 6-monooxygenase</fullName>
    </submittedName>
</protein>
<accession>A0A1D1YFL0</accession>
<gene>
    <name evidence="4" type="primary">tfdB_0</name>
    <name evidence="4" type="ORF">g.117075</name>
</gene>